<dbReference type="SUPFAM" id="SSF53067">
    <property type="entry name" value="Actin-like ATPase domain"/>
    <property type="match status" value="1"/>
</dbReference>
<protein>
    <submittedName>
        <fullName evidence="1">Uncharacterized protein</fullName>
    </submittedName>
</protein>
<dbReference type="AlphaFoldDB" id="A0A0B6YZS7"/>
<feature type="non-terminal residue" evidence="1">
    <location>
        <position position="211"/>
    </location>
</feature>
<feature type="non-terminal residue" evidence="1">
    <location>
        <position position="1"/>
    </location>
</feature>
<sequence>RDACHMYTMRRCAENEHRLVCQKTLTSILLTPDGQFHSFGYNARKHYLSLCPQEAQHWLYFSNFKKDLYQHDKLNMDTVLVASNGGKFSAFEILTLSLKFFKREALEQLTSDAENDCAKQVIRWVITVPAGWTSSDKQFIRQAAYEAGIASSTRQEQLYIVEETEATSVYCRTLQICDRIPQNTVECFVQGSERQGSSHWFSEDSTATYFT</sequence>
<dbReference type="PANTHER" id="PTHR14187:SF39">
    <property type="entry name" value="HEAT SHOCK 70 KDA PROTEIN 12B"/>
    <property type="match status" value="1"/>
</dbReference>
<dbReference type="InterPro" id="IPR043129">
    <property type="entry name" value="ATPase_NBD"/>
</dbReference>
<proteinExistence type="predicted"/>
<dbReference type="EMBL" id="HACG01014903">
    <property type="protein sequence ID" value="CEK61768.1"/>
    <property type="molecule type" value="Transcribed_RNA"/>
</dbReference>
<evidence type="ECO:0000313" key="1">
    <source>
        <dbReference type="EMBL" id="CEK61768.1"/>
    </source>
</evidence>
<dbReference type="PANTHER" id="PTHR14187">
    <property type="entry name" value="ALPHA KINASE/ELONGATION FACTOR 2 KINASE"/>
    <property type="match status" value="1"/>
</dbReference>
<dbReference type="Gene3D" id="3.30.420.40">
    <property type="match status" value="1"/>
</dbReference>
<reference evidence="1" key="1">
    <citation type="submission" date="2014-12" db="EMBL/GenBank/DDBJ databases">
        <title>Insight into the proteome of Arion vulgaris.</title>
        <authorList>
            <person name="Aradska J."/>
            <person name="Bulat T."/>
            <person name="Smidak R."/>
            <person name="Sarate P."/>
            <person name="Gangsoo J."/>
            <person name="Sialana F."/>
            <person name="Bilban M."/>
            <person name="Lubec G."/>
        </authorList>
    </citation>
    <scope>NUCLEOTIDE SEQUENCE</scope>
    <source>
        <tissue evidence="1">Skin</tissue>
    </source>
</reference>
<organism evidence="1">
    <name type="scientific">Arion vulgaris</name>
    <dbReference type="NCBI Taxonomy" id="1028688"/>
    <lineage>
        <taxon>Eukaryota</taxon>
        <taxon>Metazoa</taxon>
        <taxon>Spiralia</taxon>
        <taxon>Lophotrochozoa</taxon>
        <taxon>Mollusca</taxon>
        <taxon>Gastropoda</taxon>
        <taxon>Heterobranchia</taxon>
        <taxon>Euthyneura</taxon>
        <taxon>Panpulmonata</taxon>
        <taxon>Eupulmonata</taxon>
        <taxon>Stylommatophora</taxon>
        <taxon>Helicina</taxon>
        <taxon>Arionoidea</taxon>
        <taxon>Arionidae</taxon>
        <taxon>Arion</taxon>
    </lineage>
</organism>
<name>A0A0B6YZS7_9EUPU</name>
<accession>A0A0B6YZS7</accession>
<gene>
    <name evidence="1" type="primary">ORF43221</name>
</gene>